<dbReference type="PANTHER" id="PTHR30348">
    <property type="entry name" value="UNCHARACTERIZED PROTEIN YECE"/>
    <property type="match status" value="1"/>
</dbReference>
<dbReference type="Pfam" id="PF01904">
    <property type="entry name" value="DUF72"/>
    <property type="match status" value="1"/>
</dbReference>
<dbReference type="RefSeq" id="WP_181552401.1">
    <property type="nucleotide sequence ID" value="NZ_JACDUS010000012.1"/>
</dbReference>
<evidence type="ECO:0000313" key="2">
    <source>
        <dbReference type="Proteomes" id="UP000525298"/>
    </source>
</evidence>
<protein>
    <submittedName>
        <fullName evidence="1">Uncharacterized protein YecE (DUF72 family)</fullName>
    </submittedName>
</protein>
<dbReference type="Gene3D" id="3.20.20.410">
    <property type="entry name" value="Protein of unknown function UPF0759"/>
    <property type="match status" value="1"/>
</dbReference>
<keyword evidence="2" id="KW-1185">Reference proteome</keyword>
<dbReference type="SUPFAM" id="SSF117396">
    <property type="entry name" value="TM1631-like"/>
    <property type="match status" value="1"/>
</dbReference>
<reference evidence="1 2" key="1">
    <citation type="submission" date="2020-07" db="EMBL/GenBank/DDBJ databases">
        <title>Genomic Encyclopedia of Type Strains, Phase IV (KMG-IV): sequencing the most valuable type-strain genomes for metagenomic binning, comparative biology and taxonomic classification.</title>
        <authorList>
            <person name="Goeker M."/>
        </authorList>
    </citation>
    <scope>NUCLEOTIDE SEQUENCE [LARGE SCALE GENOMIC DNA]</scope>
    <source>
        <strain evidence="1 2">DSM 17721</strain>
    </source>
</reference>
<dbReference type="PANTHER" id="PTHR30348:SF4">
    <property type="entry name" value="DUF72 DOMAIN-CONTAINING PROTEIN"/>
    <property type="match status" value="1"/>
</dbReference>
<accession>A0A7W0CBM7</accession>
<sequence length="249" mass="28868">MTETSPQLFIGTSGWNYKAWKADFFAGVVQKKWLEHYTKYFNAVEVNATFYRLLQENIISSWKTRTPDDFFFAIKGSRYTTHTKRLKDPLQAVQKQKNNVLPLQHKIPAVLWQLPASFSMDIDRLRGFADALQSWKEVRHALEFRDSSWFVPEVASLLEDRGLGVCISDAADWPRWDAVSTDMVYVRLHGRTQTYQSAYSEDELAQWARKVKAWRHEGRTVHVYFDNTDGPAAPQNALRFKEILDSGAL</sequence>
<dbReference type="EMBL" id="JACDUS010000012">
    <property type="protein sequence ID" value="MBA2882778.1"/>
    <property type="molecule type" value="Genomic_DNA"/>
</dbReference>
<evidence type="ECO:0000313" key="1">
    <source>
        <dbReference type="EMBL" id="MBA2882778.1"/>
    </source>
</evidence>
<proteinExistence type="predicted"/>
<organism evidence="1 2">
    <name type="scientific">Desulfosalsimonas propionicica</name>
    <dbReference type="NCBI Taxonomy" id="332175"/>
    <lineage>
        <taxon>Bacteria</taxon>
        <taxon>Pseudomonadati</taxon>
        <taxon>Thermodesulfobacteriota</taxon>
        <taxon>Desulfobacteria</taxon>
        <taxon>Desulfobacterales</taxon>
        <taxon>Desulfosalsimonadaceae</taxon>
        <taxon>Desulfosalsimonas</taxon>
    </lineage>
</organism>
<dbReference type="InterPro" id="IPR036520">
    <property type="entry name" value="UPF0759_sf"/>
</dbReference>
<comment type="caution">
    <text evidence="1">The sequence shown here is derived from an EMBL/GenBank/DDBJ whole genome shotgun (WGS) entry which is preliminary data.</text>
</comment>
<dbReference type="InterPro" id="IPR002763">
    <property type="entry name" value="DUF72"/>
</dbReference>
<name>A0A7W0CBM7_9BACT</name>
<gene>
    <name evidence="1" type="ORF">HNR65_003133</name>
</gene>
<dbReference type="Proteomes" id="UP000525298">
    <property type="component" value="Unassembled WGS sequence"/>
</dbReference>
<dbReference type="AlphaFoldDB" id="A0A7W0CBM7"/>